<name>A0A317XTE9_9BASI</name>
<evidence type="ECO:0000313" key="3">
    <source>
        <dbReference type="Proteomes" id="UP000246740"/>
    </source>
</evidence>
<sequence length="180" mass="20105">MSRTRAKYAGAQATESTLKGAKKRKLGSTRSSKVATQTRQSLEIEGEMGKGFPGAWSSFVYSHGRGRRLCSVSNEARERQLRPRFDMQSKYCSTLPCAVPACHLDSWLVGRRRLSNAARTRRRTLVLVGYPPTRFQTLCSQHTGHAWISRAKRSDLCTVDCSTLQRTAVSYAGAHHSRTL</sequence>
<feature type="region of interest" description="Disordered" evidence="1">
    <location>
        <begin position="1"/>
        <end position="36"/>
    </location>
</feature>
<protein>
    <submittedName>
        <fullName evidence="2">Uncharacterized protein</fullName>
    </submittedName>
</protein>
<proteinExistence type="predicted"/>
<evidence type="ECO:0000313" key="2">
    <source>
        <dbReference type="EMBL" id="PWZ00571.1"/>
    </source>
</evidence>
<dbReference type="InParanoid" id="A0A317XTE9"/>
<accession>A0A317XTE9</accession>
<reference evidence="2 3" key="1">
    <citation type="journal article" date="2018" name="Mol. Biol. Evol.">
        <title>Broad Genomic Sampling Reveals a Smut Pathogenic Ancestry of the Fungal Clade Ustilaginomycotina.</title>
        <authorList>
            <person name="Kijpornyongpan T."/>
            <person name="Mondo S.J."/>
            <person name="Barry K."/>
            <person name="Sandor L."/>
            <person name="Lee J."/>
            <person name="Lipzen A."/>
            <person name="Pangilinan J."/>
            <person name="LaButti K."/>
            <person name="Hainaut M."/>
            <person name="Henrissat B."/>
            <person name="Grigoriev I.V."/>
            <person name="Spatafora J.W."/>
            <person name="Aime M.C."/>
        </authorList>
    </citation>
    <scope>NUCLEOTIDE SEQUENCE [LARGE SCALE GENOMIC DNA]</scope>
    <source>
        <strain evidence="2 3">MCA 3645</strain>
    </source>
</reference>
<organism evidence="2 3">
    <name type="scientific">Testicularia cyperi</name>
    <dbReference type="NCBI Taxonomy" id="1882483"/>
    <lineage>
        <taxon>Eukaryota</taxon>
        <taxon>Fungi</taxon>
        <taxon>Dikarya</taxon>
        <taxon>Basidiomycota</taxon>
        <taxon>Ustilaginomycotina</taxon>
        <taxon>Ustilaginomycetes</taxon>
        <taxon>Ustilaginales</taxon>
        <taxon>Anthracoideaceae</taxon>
        <taxon>Testicularia</taxon>
    </lineage>
</organism>
<gene>
    <name evidence="2" type="ORF">BCV70DRAFT_97494</name>
</gene>
<dbReference type="EMBL" id="KZ819192">
    <property type="protein sequence ID" value="PWZ00571.1"/>
    <property type="molecule type" value="Genomic_DNA"/>
</dbReference>
<keyword evidence="3" id="KW-1185">Reference proteome</keyword>
<dbReference type="Proteomes" id="UP000246740">
    <property type="component" value="Unassembled WGS sequence"/>
</dbReference>
<evidence type="ECO:0000256" key="1">
    <source>
        <dbReference type="SAM" id="MobiDB-lite"/>
    </source>
</evidence>
<dbReference type="AlphaFoldDB" id="A0A317XTE9"/>